<feature type="domain" description="ATP-grasp" evidence="5">
    <location>
        <begin position="116"/>
        <end position="317"/>
    </location>
</feature>
<dbReference type="Proteomes" id="UP001603418">
    <property type="component" value="Unassembled WGS sequence"/>
</dbReference>
<dbReference type="PANTHER" id="PTHR43585:SF2">
    <property type="entry name" value="ATP-GRASP ENZYME FSQD"/>
    <property type="match status" value="1"/>
</dbReference>
<evidence type="ECO:0000259" key="5">
    <source>
        <dbReference type="PROSITE" id="PS50975"/>
    </source>
</evidence>
<reference evidence="6 7" key="1">
    <citation type="submission" date="2024-10" db="EMBL/GenBank/DDBJ databases">
        <title>The Natural Products Discovery Center: Release of the First 8490 Sequenced Strains for Exploring Actinobacteria Biosynthetic Diversity.</title>
        <authorList>
            <person name="Kalkreuter E."/>
            <person name="Kautsar S.A."/>
            <person name="Yang D."/>
            <person name="Bader C.D."/>
            <person name="Teijaro C.N."/>
            <person name="Fluegel L."/>
            <person name="Davis C.M."/>
            <person name="Simpson J.R."/>
            <person name="Lauterbach L."/>
            <person name="Steele A.D."/>
            <person name="Gui C."/>
            <person name="Meng S."/>
            <person name="Li G."/>
            <person name="Viehrig K."/>
            <person name="Ye F."/>
            <person name="Su P."/>
            <person name="Kiefer A.F."/>
            <person name="Nichols A."/>
            <person name="Cepeda A.J."/>
            <person name="Yan W."/>
            <person name="Fan B."/>
            <person name="Jiang Y."/>
            <person name="Adhikari A."/>
            <person name="Zheng C.-J."/>
            <person name="Schuster L."/>
            <person name="Cowan T.M."/>
            <person name="Smanski M.J."/>
            <person name="Chevrette M.G."/>
            <person name="De Carvalho L.P.S."/>
            <person name="Shen B."/>
        </authorList>
    </citation>
    <scope>NUCLEOTIDE SEQUENCE [LARGE SCALE GENOMIC DNA]</scope>
    <source>
        <strain evidence="6 7">NPDC013366</strain>
    </source>
</reference>
<protein>
    <submittedName>
        <fullName evidence="6">Acetyl-CoA carboxylase biotin carboxylase subunit family protein</fullName>
    </submittedName>
</protein>
<keyword evidence="7" id="KW-1185">Reference proteome</keyword>
<gene>
    <name evidence="6" type="ORF">ACF1HC_08860</name>
</gene>
<keyword evidence="3 4" id="KW-0067">ATP-binding</keyword>
<sequence>MPKVLLFSRQPLTDRPLHEWLDDTADSVVLITTAKAVEGAEDLLAEHFPMHRLVPDYHSWATEQIAEEAARDHGVDLVASTSESDVLRAARLRARLDLPGQRPDSATAYRDKVVMKRIAREAGIRVPAFTPVDSVADLLGFLETAGCPVVVKPRFGAGSEGVTVLRRPADVAGFLARQREAEVPYLPGQWMAESFVHGDFFHVDGIMRDGRVVHAWPGQYRGSGIAQRVWEDSPLSSVMLAPDDPRFTTLTALTRDVIAALPAAPLPLAFHLEAWIDATGEPVLCEIASRAGGALIAHAYERVFGVQLAKEGLRAQCGSDLTLTAQPPAPREVAGWTLLPPGYGAFVPPAEPCPVPTAELTLQMAPGAVGRGVEHLTQAAAVGLVAARDAEEVHKDLDELVRWWYAATSWIPTEPVTS</sequence>
<dbReference type="SUPFAM" id="SSF56059">
    <property type="entry name" value="Glutathione synthetase ATP-binding domain-like"/>
    <property type="match status" value="1"/>
</dbReference>
<dbReference type="InterPro" id="IPR011761">
    <property type="entry name" value="ATP-grasp"/>
</dbReference>
<evidence type="ECO:0000313" key="7">
    <source>
        <dbReference type="Proteomes" id="UP001603418"/>
    </source>
</evidence>
<dbReference type="EMBL" id="JBICBM010000004">
    <property type="protein sequence ID" value="MFF9881706.1"/>
    <property type="molecule type" value="Genomic_DNA"/>
</dbReference>
<name>A0ABW6YS94_9ACTN</name>
<organism evidence="6 7">
    <name type="scientific">Streptomyces eurythermus</name>
    <dbReference type="NCBI Taxonomy" id="42237"/>
    <lineage>
        <taxon>Bacteria</taxon>
        <taxon>Bacillati</taxon>
        <taxon>Actinomycetota</taxon>
        <taxon>Actinomycetes</taxon>
        <taxon>Kitasatosporales</taxon>
        <taxon>Streptomycetaceae</taxon>
        <taxon>Streptomyces</taxon>
    </lineage>
</organism>
<evidence type="ECO:0000256" key="1">
    <source>
        <dbReference type="ARBA" id="ARBA00022598"/>
    </source>
</evidence>
<keyword evidence="1" id="KW-0436">Ligase</keyword>
<comment type="caution">
    <text evidence="6">The sequence shown here is derived from an EMBL/GenBank/DDBJ whole genome shotgun (WGS) entry which is preliminary data.</text>
</comment>
<dbReference type="InterPro" id="IPR052032">
    <property type="entry name" value="ATP-dep_AA_Ligase"/>
</dbReference>
<keyword evidence="2 4" id="KW-0547">Nucleotide-binding</keyword>
<dbReference type="RefSeq" id="WP_051815234.1">
    <property type="nucleotide sequence ID" value="NZ_JBEYZS010000001.1"/>
</dbReference>
<accession>A0ABW6YS94</accession>
<evidence type="ECO:0000256" key="3">
    <source>
        <dbReference type="ARBA" id="ARBA00022840"/>
    </source>
</evidence>
<evidence type="ECO:0000256" key="2">
    <source>
        <dbReference type="ARBA" id="ARBA00022741"/>
    </source>
</evidence>
<evidence type="ECO:0000256" key="4">
    <source>
        <dbReference type="PROSITE-ProRule" id="PRU00409"/>
    </source>
</evidence>
<dbReference type="Gene3D" id="3.40.50.20">
    <property type="match status" value="1"/>
</dbReference>
<dbReference type="Gene3D" id="3.30.470.20">
    <property type="entry name" value="ATP-grasp fold, B domain"/>
    <property type="match status" value="1"/>
</dbReference>
<evidence type="ECO:0000313" key="6">
    <source>
        <dbReference type="EMBL" id="MFF9881706.1"/>
    </source>
</evidence>
<dbReference type="PROSITE" id="PS50975">
    <property type="entry name" value="ATP_GRASP"/>
    <property type="match status" value="1"/>
</dbReference>
<proteinExistence type="predicted"/>
<dbReference type="Gene3D" id="3.30.1490.20">
    <property type="entry name" value="ATP-grasp fold, A domain"/>
    <property type="match status" value="1"/>
</dbReference>
<dbReference type="PANTHER" id="PTHR43585">
    <property type="entry name" value="FUMIPYRROLE BIOSYNTHESIS PROTEIN C"/>
    <property type="match status" value="1"/>
</dbReference>
<dbReference type="InterPro" id="IPR013815">
    <property type="entry name" value="ATP_grasp_subdomain_1"/>
</dbReference>